<dbReference type="VEuPathDB" id="FungiDB:PV06_10646"/>
<feature type="region of interest" description="Disordered" evidence="2">
    <location>
        <begin position="282"/>
        <end position="307"/>
    </location>
</feature>
<dbReference type="PANTHER" id="PTHR11909">
    <property type="entry name" value="CASEIN KINASE-RELATED"/>
    <property type="match status" value="1"/>
</dbReference>
<dbReference type="InterPro" id="IPR050235">
    <property type="entry name" value="CK1_Ser-Thr_kinase"/>
</dbReference>
<organism evidence="4 5">
    <name type="scientific">Exophiala oligosperma</name>
    <dbReference type="NCBI Taxonomy" id="215243"/>
    <lineage>
        <taxon>Eukaryota</taxon>
        <taxon>Fungi</taxon>
        <taxon>Dikarya</taxon>
        <taxon>Ascomycota</taxon>
        <taxon>Pezizomycotina</taxon>
        <taxon>Eurotiomycetes</taxon>
        <taxon>Chaetothyriomycetidae</taxon>
        <taxon>Chaetothyriales</taxon>
        <taxon>Herpotrichiellaceae</taxon>
        <taxon>Exophiala</taxon>
    </lineage>
</organism>
<dbReference type="GO" id="GO:0004674">
    <property type="term" value="F:protein serine/threonine kinase activity"/>
    <property type="evidence" value="ECO:0007669"/>
    <property type="project" value="UniProtKB-EC"/>
</dbReference>
<feature type="domain" description="Protein kinase" evidence="3">
    <location>
        <begin position="1"/>
        <end position="245"/>
    </location>
</feature>
<name>A0A0D2AAB4_9EURO</name>
<keyword evidence="5" id="KW-1185">Reference proteome</keyword>
<dbReference type="Proteomes" id="UP000053342">
    <property type="component" value="Unassembled WGS sequence"/>
</dbReference>
<dbReference type="HOGENOM" id="CLU_019279_2_7_1"/>
<dbReference type="PROSITE" id="PS50011">
    <property type="entry name" value="PROTEIN_KINASE_DOM"/>
    <property type="match status" value="1"/>
</dbReference>
<dbReference type="GO" id="GO:0005524">
    <property type="term" value="F:ATP binding"/>
    <property type="evidence" value="ECO:0007669"/>
    <property type="project" value="InterPro"/>
</dbReference>
<dbReference type="InterPro" id="IPR000719">
    <property type="entry name" value="Prot_kinase_dom"/>
</dbReference>
<dbReference type="InterPro" id="IPR008271">
    <property type="entry name" value="Ser/Thr_kinase_AS"/>
</dbReference>
<dbReference type="SUPFAM" id="SSF56112">
    <property type="entry name" value="Protein kinase-like (PK-like)"/>
    <property type="match status" value="1"/>
</dbReference>
<accession>A0A0D2AAB4</accession>
<dbReference type="RefSeq" id="XP_016257522.1">
    <property type="nucleotide sequence ID" value="XM_016412214.1"/>
</dbReference>
<dbReference type="EC" id="2.7.11.1" evidence="1"/>
<dbReference type="RefSeq" id="XP_016257523.1">
    <property type="nucleotide sequence ID" value="XM_016412215.1"/>
</dbReference>
<evidence type="ECO:0000256" key="1">
    <source>
        <dbReference type="ARBA" id="ARBA00012513"/>
    </source>
</evidence>
<dbReference type="EMBL" id="KN847345">
    <property type="protein sequence ID" value="KIW37307.1"/>
    <property type="molecule type" value="Genomic_DNA"/>
</dbReference>
<protein>
    <recommendedName>
        <fullName evidence="1">non-specific serine/threonine protein kinase</fullName>
        <ecNumber evidence="1">2.7.11.1</ecNumber>
    </recommendedName>
</protein>
<gene>
    <name evidence="4" type="ORF">PV06_10646</name>
</gene>
<dbReference type="CDD" id="cd14016">
    <property type="entry name" value="STKc_CK1"/>
    <property type="match status" value="1"/>
</dbReference>
<dbReference type="PROSITE" id="PS00108">
    <property type="entry name" value="PROTEIN_KINASE_ST"/>
    <property type="match status" value="1"/>
</dbReference>
<sequence length="307" mass="36005">MKLEHHSVAPSLLEEEARIYQSLAQEAGFPQVYWHGQQDDFMALVFELLGPNLEDLFRYCGDQFSLKTTLMLADQLLRRFKTLHTHDYLHRDVKPENFMLGMGEAGNIIYMTDLGLAIYRHPDRWKSSSPPPRHVTARPPQLLGTCRYASINGHLGIAQSRRDDLEALGYMLVYFIRGRLPWQGLKAKRDAKHLLVLEKKQATSASDLCAGLPTEFEEYMNYVRNLRYEDRPDYRHLRKMFNKLFRRQGFEYDHVFDWTIGEFLRREPDAQEPFMSNEVHERLGADTTQLSADGVQDVTKARRRRRR</sequence>
<evidence type="ECO:0000313" key="4">
    <source>
        <dbReference type="EMBL" id="KIW37306.1"/>
    </source>
</evidence>
<dbReference type="InterPro" id="IPR011009">
    <property type="entry name" value="Kinase-like_dom_sf"/>
</dbReference>
<evidence type="ECO:0000313" key="5">
    <source>
        <dbReference type="Proteomes" id="UP000053342"/>
    </source>
</evidence>
<dbReference type="GeneID" id="27362720"/>
<evidence type="ECO:0000256" key="2">
    <source>
        <dbReference type="SAM" id="MobiDB-lite"/>
    </source>
</evidence>
<dbReference type="OrthoDB" id="5800476at2759"/>
<dbReference type="AlphaFoldDB" id="A0A0D2AAB4"/>
<dbReference type="Gene3D" id="1.10.510.10">
    <property type="entry name" value="Transferase(Phosphotransferase) domain 1"/>
    <property type="match status" value="1"/>
</dbReference>
<dbReference type="SMART" id="SM00220">
    <property type="entry name" value="S_TKc"/>
    <property type="match status" value="1"/>
</dbReference>
<dbReference type="STRING" id="215243.A0A0D2AAB4"/>
<evidence type="ECO:0000259" key="3">
    <source>
        <dbReference type="PROSITE" id="PS50011"/>
    </source>
</evidence>
<dbReference type="EMBL" id="KN847345">
    <property type="protein sequence ID" value="KIW37306.1"/>
    <property type="molecule type" value="Genomic_DNA"/>
</dbReference>
<reference evidence="4 5" key="1">
    <citation type="submission" date="2015-01" db="EMBL/GenBank/DDBJ databases">
        <title>The Genome Sequence of Exophiala oligosperma CBS72588.</title>
        <authorList>
            <consortium name="The Broad Institute Genomics Platform"/>
            <person name="Cuomo C."/>
            <person name="de Hoog S."/>
            <person name="Gorbushina A."/>
            <person name="Stielow B."/>
            <person name="Teixiera M."/>
            <person name="Abouelleil A."/>
            <person name="Chapman S.B."/>
            <person name="Priest M."/>
            <person name="Young S.K."/>
            <person name="Wortman J."/>
            <person name="Nusbaum C."/>
            <person name="Birren B."/>
        </authorList>
    </citation>
    <scope>NUCLEOTIDE SEQUENCE [LARGE SCALE GENOMIC DNA]</scope>
    <source>
        <strain evidence="4 5">CBS 72588</strain>
    </source>
</reference>
<proteinExistence type="predicted"/>
<dbReference type="Pfam" id="PF00069">
    <property type="entry name" value="Pkinase"/>
    <property type="match status" value="1"/>
</dbReference>